<organism evidence="4">
    <name type="scientific">Ixodes ricinus</name>
    <name type="common">Common tick</name>
    <name type="synonym">Acarus ricinus</name>
    <dbReference type="NCBI Taxonomy" id="34613"/>
    <lineage>
        <taxon>Eukaryota</taxon>
        <taxon>Metazoa</taxon>
        <taxon>Ecdysozoa</taxon>
        <taxon>Arthropoda</taxon>
        <taxon>Chelicerata</taxon>
        <taxon>Arachnida</taxon>
        <taxon>Acari</taxon>
        <taxon>Parasitiformes</taxon>
        <taxon>Ixodida</taxon>
        <taxon>Ixodoidea</taxon>
        <taxon>Ixodidae</taxon>
        <taxon>Ixodinae</taxon>
        <taxon>Ixodes</taxon>
    </lineage>
</organism>
<dbReference type="PANTHER" id="PTHR12042:SF21">
    <property type="entry name" value="ALPHA1,4-GALACTOSYLTRANSFERASE 1-RELATED"/>
    <property type="match status" value="1"/>
</dbReference>
<dbReference type="Pfam" id="PF04572">
    <property type="entry name" value="Gb3_synth"/>
    <property type="match status" value="1"/>
</dbReference>
<dbReference type="SUPFAM" id="SSF53448">
    <property type="entry name" value="Nucleotide-diphospho-sugar transferases"/>
    <property type="match status" value="1"/>
</dbReference>
<protein>
    <submittedName>
        <fullName evidence="4">Putative lactosylceramide 4-alpha-galactosyltransferase-like protein</fullName>
    </submittedName>
</protein>
<dbReference type="InterPro" id="IPR051981">
    <property type="entry name" value="Glycosyltransf_32"/>
</dbReference>
<sequence>MLRTALVCCMYRCRLHYLALVLLCATIIAFVAVSRIPESRPSPRFSKIVLYVDPRRHNVPVSGSGYQNGTVTGTLFAKALNGSSSSKLFLTTEPGRTLTRRQACVVQSAALHNPTFNVHLLLLSHPSQSPVPLDSREDSLFLKPLSRIRNVHIWNLQTTDLFLGSYLHNWLERGLSGRPDHLMDAIKVLVLWNFGGTFLDLDFLVLRSFQHHFDNSVLEYGGGFLTTQFLSFEKGHPLLGVWLKDFSLNYSPDEVVDFGNVVLTRNVRNLCNVSSLDEVGKRPTCKVDVIPGKLFYPVHRREADDIFSNDIYSPDASQHLMSRTVNSYAICLWSDITSGITYKRNYAPPYVAFERRQCPDIARLLPCDDTFCHP</sequence>
<dbReference type="GO" id="GO:0006688">
    <property type="term" value="P:glycosphingolipid biosynthetic process"/>
    <property type="evidence" value="ECO:0007669"/>
    <property type="project" value="TreeGrafter"/>
</dbReference>
<dbReference type="GO" id="GO:0016020">
    <property type="term" value="C:membrane"/>
    <property type="evidence" value="ECO:0007669"/>
    <property type="project" value="GOC"/>
</dbReference>
<dbReference type="InterPro" id="IPR029044">
    <property type="entry name" value="Nucleotide-diphossugar_trans"/>
</dbReference>
<keyword evidence="2 4" id="KW-0808">Transferase</keyword>
<proteinExistence type="evidence at transcript level"/>
<dbReference type="Gene3D" id="3.90.550.20">
    <property type="match status" value="1"/>
</dbReference>
<accession>V5GEZ4</accession>
<feature type="domain" description="Alpha 1,4-glycosyltransferase" evidence="3">
    <location>
        <begin position="232"/>
        <end position="363"/>
    </location>
</feature>
<name>V5GEZ4_IXORI</name>
<keyword evidence="4" id="KW-0328">Glycosyltransferase</keyword>
<comment type="similarity">
    <text evidence="1">Belongs to the glycosyltransferase 32 family.</text>
</comment>
<evidence type="ECO:0000313" key="4">
    <source>
        <dbReference type="EMBL" id="JAB68745.1"/>
    </source>
</evidence>
<evidence type="ECO:0000256" key="2">
    <source>
        <dbReference type="ARBA" id="ARBA00022679"/>
    </source>
</evidence>
<dbReference type="PANTHER" id="PTHR12042">
    <property type="entry name" value="LACTOSYLCERAMIDE 4-ALPHA-GALACTOSYLTRANSFERASE ALPHA- 1,4-GALACTOSYLTRANSFERASE"/>
    <property type="match status" value="1"/>
</dbReference>
<dbReference type="InterPro" id="IPR007652">
    <property type="entry name" value="A1-4-GlycosylTfrase_dom"/>
</dbReference>
<evidence type="ECO:0000259" key="3">
    <source>
        <dbReference type="Pfam" id="PF04572"/>
    </source>
</evidence>
<evidence type="ECO:0000256" key="1">
    <source>
        <dbReference type="ARBA" id="ARBA00009003"/>
    </source>
</evidence>
<dbReference type="EMBL" id="GANP01015723">
    <property type="protein sequence ID" value="JAB68745.1"/>
    <property type="molecule type" value="mRNA"/>
</dbReference>
<reference evidence="4" key="1">
    <citation type="journal article" date="2015" name="Sci. Rep.">
        <title>Tissue- and time-dependent transcription in Ixodes ricinus salivary glands and midguts when blood feeding on the vertebrate host.</title>
        <authorList>
            <person name="Kotsyfakis M."/>
            <person name="Schwarz A."/>
            <person name="Erhart J."/>
            <person name="Ribeiro J.M."/>
        </authorList>
    </citation>
    <scope>NUCLEOTIDE SEQUENCE</scope>
    <source>
        <tissue evidence="4">Salivary gland and midgut</tissue>
    </source>
</reference>
<dbReference type="GO" id="GO:0016758">
    <property type="term" value="F:hexosyltransferase activity"/>
    <property type="evidence" value="ECO:0007669"/>
    <property type="project" value="TreeGrafter"/>
</dbReference>
<dbReference type="AlphaFoldDB" id="V5GEZ4"/>